<evidence type="ECO:0000313" key="1">
    <source>
        <dbReference type="EMBL" id="KAA5801022.1"/>
    </source>
</evidence>
<keyword evidence="1" id="KW-0489">Methyltransferase</keyword>
<reference evidence="1 2" key="1">
    <citation type="submission" date="2019-09" db="EMBL/GenBank/DDBJ databases">
        <authorList>
            <person name="Kevbrin V."/>
            <person name="Grouzdev D.S."/>
        </authorList>
    </citation>
    <scope>NUCLEOTIDE SEQUENCE [LARGE SCALE GENOMIC DNA]</scope>
    <source>
        <strain evidence="1 2">G-192</strain>
    </source>
</reference>
<name>A0A5M6Z8P8_9PROT</name>
<proteinExistence type="predicted"/>
<dbReference type="Pfam" id="PF13578">
    <property type="entry name" value="Methyltransf_24"/>
    <property type="match status" value="1"/>
</dbReference>
<organism evidence="1 2">
    <name type="scientific">Alkalicaulis satelles</name>
    <dbReference type="NCBI Taxonomy" id="2609175"/>
    <lineage>
        <taxon>Bacteria</taxon>
        <taxon>Pseudomonadati</taxon>
        <taxon>Pseudomonadota</taxon>
        <taxon>Alphaproteobacteria</taxon>
        <taxon>Maricaulales</taxon>
        <taxon>Maricaulaceae</taxon>
        <taxon>Alkalicaulis</taxon>
    </lineage>
</organism>
<sequence>MPLSIPGDRLDPQDVKGFLARDEGEALAARALEAAASAPGAMVEIGSWCGRSSVYLGRAARQAGRLLFAVDHHRGSEEHQPGEGYHDPELYDAELGRVETLPALRRTLALADLERFVVPVVGPSAAVGAAWSGPLAFVFIDGGHAMDTALADYRAWAGHVARGGLLAIHDVFPDPKDGGRPPYEIWKLAAASGLFEPAGRVNTLEFLRRV</sequence>
<dbReference type="GO" id="GO:0008168">
    <property type="term" value="F:methyltransferase activity"/>
    <property type="evidence" value="ECO:0007669"/>
    <property type="project" value="UniProtKB-KW"/>
</dbReference>
<comment type="caution">
    <text evidence="1">The sequence shown here is derived from an EMBL/GenBank/DDBJ whole genome shotgun (WGS) entry which is preliminary data.</text>
</comment>
<dbReference type="Proteomes" id="UP000325122">
    <property type="component" value="Unassembled WGS sequence"/>
</dbReference>
<keyword evidence="1" id="KW-0808">Transferase</keyword>
<dbReference type="GO" id="GO:0032259">
    <property type="term" value="P:methylation"/>
    <property type="evidence" value="ECO:0007669"/>
    <property type="project" value="UniProtKB-KW"/>
</dbReference>
<dbReference type="AlphaFoldDB" id="A0A5M6Z8P8"/>
<dbReference type="InterPro" id="IPR029063">
    <property type="entry name" value="SAM-dependent_MTases_sf"/>
</dbReference>
<dbReference type="RefSeq" id="WP_150024041.1">
    <property type="nucleotide sequence ID" value="NZ_VWOJ01000005.1"/>
</dbReference>
<dbReference type="EMBL" id="VWOJ01000005">
    <property type="protein sequence ID" value="KAA5801022.1"/>
    <property type="molecule type" value="Genomic_DNA"/>
</dbReference>
<gene>
    <name evidence="1" type="ORF">F1654_13265</name>
</gene>
<dbReference type="Gene3D" id="3.40.50.150">
    <property type="entry name" value="Vaccinia Virus protein VP39"/>
    <property type="match status" value="1"/>
</dbReference>
<protein>
    <submittedName>
        <fullName evidence="1">Class I SAM-dependent methyltransferase</fullName>
    </submittedName>
</protein>
<accession>A0A5M6Z8P8</accession>
<keyword evidence="2" id="KW-1185">Reference proteome</keyword>
<evidence type="ECO:0000313" key="2">
    <source>
        <dbReference type="Proteomes" id="UP000325122"/>
    </source>
</evidence>
<dbReference type="SUPFAM" id="SSF53335">
    <property type="entry name" value="S-adenosyl-L-methionine-dependent methyltransferases"/>
    <property type="match status" value="1"/>
</dbReference>